<sequence length="609" mass="66457">MPSPTTQYARYLCFAFLCAALTIPFGVVNHTYPIPTFYAEYTALALYLALGATVALLVPLSEPRVPFASPVVALMPLLFGLVLVAQTVLLPVAQPSMNWLGGAYLLASFVAVHTGFGLARAGLSEKALRIGAAALIAGGLFAVFCQTVQMFHAEVKFAPFVVAYNVATERRMFGNMAQANHLATVIAFALAGALYLVQTRRLPVVVWVAVSAVLSFGLALTVSRGPWLQTAVIVVAGWWMAFAQGRPNAADDLDAPARNGRRDMRAWLIPVALGVLFVAVNAGVRWANVRFQLDLAQSAAERMQDANQIAPRLALWKYGWTMFKTHPILGVGWGEFPRYQFDLVRELGGVEIANNAHDIFIDLLAKTGLLGMGVLVVGIVLWLIRVLRAPHTPARIFGLSLLGVLVMHALVEYPQQYMFFLMPAMLVIGLLETRPMRLVARPLSYGVYVVLVAGGLIALYPTMRDYNRAEVLYYGSRPAEQYRNDPSFLFGAWGEYGAATLLPMNAQNLEAKLAAHRQAIALLPGETVLRRYAVLQALAGQRKEALDTIARLKIFSTQLKDWPAQLESVYRSIDEIGAPLASFKADLVKLYGASAGAEPQSDDDSDSDE</sequence>
<evidence type="ECO:0000313" key="10">
    <source>
        <dbReference type="Proteomes" id="UP000198263"/>
    </source>
</evidence>
<comment type="caution">
    <text evidence="9">The sequence shown here is derived from an EMBL/GenBank/DDBJ whole genome shotgun (WGS) entry which is preliminary data.</text>
</comment>
<dbReference type="GO" id="GO:0016020">
    <property type="term" value="C:membrane"/>
    <property type="evidence" value="ECO:0007669"/>
    <property type="project" value="UniProtKB-SubCell"/>
</dbReference>
<comment type="subcellular location">
    <subcellularLocation>
        <location evidence="1">Membrane</location>
        <topology evidence="1">Multi-pass membrane protein</topology>
    </subcellularLocation>
</comment>
<dbReference type="InterPro" id="IPR051533">
    <property type="entry name" value="WaaL-like"/>
</dbReference>
<organism evidence="9 10">
    <name type="scientific">Caballeronia concitans</name>
    <dbReference type="NCBI Taxonomy" id="1777133"/>
    <lineage>
        <taxon>Bacteria</taxon>
        <taxon>Pseudomonadati</taxon>
        <taxon>Pseudomonadota</taxon>
        <taxon>Betaproteobacteria</taxon>
        <taxon>Burkholderiales</taxon>
        <taxon>Burkholderiaceae</taxon>
        <taxon>Caballeronia</taxon>
    </lineage>
</organism>
<evidence type="ECO:0000256" key="5">
    <source>
        <dbReference type="SAM" id="Phobius"/>
    </source>
</evidence>
<feature type="domain" description="Protein glycosylation ligase" evidence="8">
    <location>
        <begin position="173"/>
        <end position="196"/>
    </location>
</feature>
<feature type="domain" description="Virulence factor membrane-bound polymerase C-terminal" evidence="7">
    <location>
        <begin position="397"/>
        <end position="562"/>
    </location>
</feature>
<feature type="transmembrane region" description="Helical" evidence="5">
    <location>
        <begin position="130"/>
        <end position="151"/>
    </location>
</feature>
<evidence type="ECO:0000259" key="7">
    <source>
        <dbReference type="Pfam" id="PF11846"/>
    </source>
</evidence>
<dbReference type="InterPro" id="IPR031726">
    <property type="entry name" value="PglL_A"/>
</dbReference>
<evidence type="ECO:0000256" key="4">
    <source>
        <dbReference type="ARBA" id="ARBA00023136"/>
    </source>
</evidence>
<dbReference type="AlphaFoldDB" id="A0A658QRT0"/>
<dbReference type="Pfam" id="PF15864">
    <property type="entry name" value="PglL_A"/>
    <property type="match status" value="1"/>
</dbReference>
<accession>A0A658QRT0</accession>
<proteinExistence type="predicted"/>
<feature type="transmembrane region" description="Helical" evidence="5">
    <location>
        <begin position="227"/>
        <end position="245"/>
    </location>
</feature>
<keyword evidence="3 5" id="KW-1133">Transmembrane helix</keyword>
<evidence type="ECO:0000256" key="3">
    <source>
        <dbReference type="ARBA" id="ARBA00022989"/>
    </source>
</evidence>
<reference evidence="9 10" key="1">
    <citation type="submission" date="2016-01" db="EMBL/GenBank/DDBJ databases">
        <authorList>
            <person name="Peeters C."/>
        </authorList>
    </citation>
    <scope>NUCLEOTIDE SEQUENCE [LARGE SCALE GENOMIC DNA]</scope>
    <source>
        <strain evidence="9">LMG 29315</strain>
    </source>
</reference>
<feature type="transmembrane region" description="Helical" evidence="5">
    <location>
        <begin position="266"/>
        <end position="287"/>
    </location>
</feature>
<dbReference type="PANTHER" id="PTHR37422:SF21">
    <property type="entry name" value="EXOQ-LIKE PROTEIN"/>
    <property type="match status" value="1"/>
</dbReference>
<dbReference type="Proteomes" id="UP000198263">
    <property type="component" value="Unassembled WGS sequence"/>
</dbReference>
<dbReference type="RefSeq" id="WP_040051654.1">
    <property type="nucleotide sequence ID" value="NZ_FCNV02000001.1"/>
</dbReference>
<keyword evidence="10" id="KW-1185">Reference proteome</keyword>
<feature type="transmembrane region" description="Helical" evidence="5">
    <location>
        <begin position="204"/>
        <end position="221"/>
    </location>
</feature>
<evidence type="ECO:0000259" key="8">
    <source>
        <dbReference type="Pfam" id="PF15864"/>
    </source>
</evidence>
<feature type="transmembrane region" description="Helical" evidence="5">
    <location>
        <begin position="12"/>
        <end position="32"/>
    </location>
</feature>
<feature type="domain" description="O-antigen ligase-related" evidence="6">
    <location>
        <begin position="210"/>
        <end position="375"/>
    </location>
</feature>
<evidence type="ECO:0000256" key="2">
    <source>
        <dbReference type="ARBA" id="ARBA00022692"/>
    </source>
</evidence>
<feature type="transmembrane region" description="Helical" evidence="5">
    <location>
        <begin position="99"/>
        <end position="118"/>
    </location>
</feature>
<feature type="transmembrane region" description="Helical" evidence="5">
    <location>
        <begin position="368"/>
        <end position="387"/>
    </location>
</feature>
<feature type="transmembrane region" description="Helical" evidence="5">
    <location>
        <begin position="445"/>
        <end position="463"/>
    </location>
</feature>
<feature type="transmembrane region" description="Helical" evidence="5">
    <location>
        <begin position="72"/>
        <end position="93"/>
    </location>
</feature>
<evidence type="ECO:0000313" key="9">
    <source>
        <dbReference type="EMBL" id="SAL14562.1"/>
    </source>
</evidence>
<evidence type="ECO:0000259" key="6">
    <source>
        <dbReference type="Pfam" id="PF04932"/>
    </source>
</evidence>
<dbReference type="InterPro" id="IPR021797">
    <property type="entry name" value="Wzy_C_2"/>
</dbReference>
<keyword evidence="2 5" id="KW-0812">Transmembrane</keyword>
<dbReference type="OrthoDB" id="4448at2"/>
<feature type="transmembrane region" description="Helical" evidence="5">
    <location>
        <begin position="394"/>
        <end position="411"/>
    </location>
</feature>
<protein>
    <submittedName>
        <fullName evidence="9">O-antigen polymerase family protein</fullName>
    </submittedName>
</protein>
<gene>
    <name evidence="9" type="ORF">AWB72_00692</name>
</gene>
<feature type="transmembrane region" description="Helical" evidence="5">
    <location>
        <begin position="179"/>
        <end position="197"/>
    </location>
</feature>
<dbReference type="InterPro" id="IPR007016">
    <property type="entry name" value="O-antigen_ligase-rel_domated"/>
</dbReference>
<dbReference type="Pfam" id="PF11846">
    <property type="entry name" value="Wzy_C_2"/>
    <property type="match status" value="1"/>
</dbReference>
<dbReference type="PANTHER" id="PTHR37422">
    <property type="entry name" value="TEICHURONIC ACID BIOSYNTHESIS PROTEIN TUAE"/>
    <property type="match status" value="1"/>
</dbReference>
<name>A0A658QRT0_9BURK</name>
<keyword evidence="4 5" id="KW-0472">Membrane</keyword>
<feature type="transmembrane region" description="Helical" evidence="5">
    <location>
        <begin position="38"/>
        <end position="60"/>
    </location>
</feature>
<dbReference type="EMBL" id="FCNV02000001">
    <property type="protein sequence ID" value="SAL14562.1"/>
    <property type="molecule type" value="Genomic_DNA"/>
</dbReference>
<evidence type="ECO:0000256" key="1">
    <source>
        <dbReference type="ARBA" id="ARBA00004141"/>
    </source>
</evidence>
<dbReference type="Pfam" id="PF04932">
    <property type="entry name" value="Wzy_C"/>
    <property type="match status" value="1"/>
</dbReference>